<dbReference type="Proteomes" id="UP001324427">
    <property type="component" value="Unassembled WGS sequence"/>
</dbReference>
<dbReference type="InterPro" id="IPR018466">
    <property type="entry name" value="Kre9/Knh1-like_N"/>
</dbReference>
<dbReference type="PANTHER" id="PTHR40633:SF1">
    <property type="entry name" value="GPI ANCHORED SERINE-THREONINE RICH PROTEIN (AFU_ORTHOLOGUE AFUA_1G03630)"/>
    <property type="match status" value="1"/>
</dbReference>
<keyword evidence="6" id="KW-1185">Reference proteome</keyword>
<dbReference type="PANTHER" id="PTHR40633">
    <property type="entry name" value="MATRIX PROTEIN, PUTATIVE (AFU_ORTHOLOGUE AFUA_8G05410)-RELATED"/>
    <property type="match status" value="1"/>
</dbReference>
<evidence type="ECO:0000313" key="5">
    <source>
        <dbReference type="EMBL" id="KAK4542928.1"/>
    </source>
</evidence>
<feature type="transmembrane region" description="Helical" evidence="2">
    <location>
        <begin position="303"/>
        <end position="324"/>
    </location>
</feature>
<keyword evidence="2" id="KW-0812">Transmembrane</keyword>
<dbReference type="AlphaFoldDB" id="A0AAV9JDP7"/>
<feature type="signal peptide" evidence="3">
    <location>
        <begin position="1"/>
        <end position="29"/>
    </location>
</feature>
<feature type="domain" description="Yeast cell wall synthesis Kre9/Knh1-like N-terminal" evidence="4">
    <location>
        <begin position="45"/>
        <end position="133"/>
    </location>
</feature>
<keyword evidence="2" id="KW-1133">Transmembrane helix</keyword>
<name>A0AAV9JDP7_9PEZI</name>
<protein>
    <recommendedName>
        <fullName evidence="4">Yeast cell wall synthesis Kre9/Knh1-like N-terminal domain-containing protein</fullName>
    </recommendedName>
</protein>
<organism evidence="5 6">
    <name type="scientific">Oleoguttula mirabilis</name>
    <dbReference type="NCBI Taxonomy" id="1507867"/>
    <lineage>
        <taxon>Eukaryota</taxon>
        <taxon>Fungi</taxon>
        <taxon>Dikarya</taxon>
        <taxon>Ascomycota</taxon>
        <taxon>Pezizomycotina</taxon>
        <taxon>Dothideomycetes</taxon>
        <taxon>Dothideomycetidae</taxon>
        <taxon>Mycosphaerellales</taxon>
        <taxon>Teratosphaeriaceae</taxon>
        <taxon>Oleoguttula</taxon>
    </lineage>
</organism>
<evidence type="ECO:0000313" key="6">
    <source>
        <dbReference type="Proteomes" id="UP001324427"/>
    </source>
</evidence>
<dbReference type="Pfam" id="PF10342">
    <property type="entry name" value="Kre9_KNH"/>
    <property type="match status" value="1"/>
</dbReference>
<dbReference type="InterPro" id="IPR052982">
    <property type="entry name" value="SRP1/TIP1-like"/>
</dbReference>
<keyword evidence="2" id="KW-0472">Membrane</keyword>
<evidence type="ECO:0000256" key="2">
    <source>
        <dbReference type="SAM" id="Phobius"/>
    </source>
</evidence>
<accession>A0AAV9JDP7</accession>
<keyword evidence="1 3" id="KW-0732">Signal</keyword>
<evidence type="ECO:0000256" key="3">
    <source>
        <dbReference type="SAM" id="SignalP"/>
    </source>
</evidence>
<evidence type="ECO:0000259" key="4">
    <source>
        <dbReference type="Pfam" id="PF10342"/>
    </source>
</evidence>
<feature type="chain" id="PRO_5043687300" description="Yeast cell wall synthesis Kre9/Knh1-like N-terminal domain-containing protein" evidence="3">
    <location>
        <begin position="30"/>
        <end position="325"/>
    </location>
</feature>
<evidence type="ECO:0000256" key="1">
    <source>
        <dbReference type="ARBA" id="ARBA00022729"/>
    </source>
</evidence>
<dbReference type="EMBL" id="JAVFHQ010000037">
    <property type="protein sequence ID" value="KAK4542928.1"/>
    <property type="molecule type" value="Genomic_DNA"/>
</dbReference>
<gene>
    <name evidence="5" type="ORF">LTR36_006117</name>
</gene>
<sequence length="325" mass="32547">MSSSSSTRDFSLFSLFTAGLACLIPFANAYTQPVGAAPKGNPISKPGLNSVVPVGESYTVTWEPTTSGTVTLVLLKGPSTDAEPQYAIAEKIENSGTYSWTPSTDLAPGQTGYGIQLIDDANGQYQYTTQFGISNPDYSSQSASSTWSSSAWASSAWASASSTSVSSSSESVTATLASSTSASATANATTSDAGVVYVTEVVSSFTTYCAYATSFTMANQTYTVSSATTLTITDCPCTITKPATSSATAGPITGTGNIVASTGGIPANSSLVYPTGSMSVPSSLRTTASASATASVAPIQTGAAAAMATSLAGLVLAAGVAVFAL</sequence>
<comment type="caution">
    <text evidence="5">The sequence shown here is derived from an EMBL/GenBank/DDBJ whole genome shotgun (WGS) entry which is preliminary data.</text>
</comment>
<proteinExistence type="predicted"/>
<reference evidence="5 6" key="1">
    <citation type="submission" date="2021-11" db="EMBL/GenBank/DDBJ databases">
        <title>Black yeast isolated from Biological Soil Crust.</title>
        <authorList>
            <person name="Kurbessoian T."/>
        </authorList>
    </citation>
    <scope>NUCLEOTIDE SEQUENCE [LARGE SCALE GENOMIC DNA]</scope>
    <source>
        <strain evidence="5 6">CCFEE 5522</strain>
    </source>
</reference>